<dbReference type="InterPro" id="IPR036156">
    <property type="entry name" value="Beta-gal/glucu_dom_sf"/>
</dbReference>
<dbReference type="GO" id="GO:0004553">
    <property type="term" value="F:hydrolase activity, hydrolyzing O-glycosyl compounds"/>
    <property type="evidence" value="ECO:0007669"/>
    <property type="project" value="InterPro"/>
</dbReference>
<evidence type="ECO:0000259" key="5">
    <source>
        <dbReference type="Pfam" id="PF02836"/>
    </source>
</evidence>
<comment type="caution">
    <text evidence="7">The sequence shown here is derived from an EMBL/GenBank/DDBJ whole genome shotgun (WGS) entry which is preliminary data.</text>
</comment>
<dbReference type="PANTHER" id="PTHR42732">
    <property type="entry name" value="BETA-GALACTOSIDASE"/>
    <property type="match status" value="1"/>
</dbReference>
<protein>
    <submittedName>
        <fullName evidence="7">Glycosyl hydrolase family 2</fullName>
    </submittedName>
</protein>
<dbReference type="InterPro" id="IPR051913">
    <property type="entry name" value="GH2_Domain-Containing"/>
</dbReference>
<name>A0A4R7T9B0_9ACTN</name>
<dbReference type="InterPro" id="IPR006102">
    <property type="entry name" value="Ig-like_GH2"/>
</dbReference>
<dbReference type="AlphaFoldDB" id="A0A4R7T9B0"/>
<dbReference type="Gene3D" id="3.20.20.80">
    <property type="entry name" value="Glycosidases"/>
    <property type="match status" value="1"/>
</dbReference>
<sequence length="646" mass="72104">MNTPRPEYPRPHFDRSSRWLTLNGEWDFARGADDPTDFPETIVVPFPWEHPDSGVMAYWLPTAWYRRHIDRPAEWAAERTILHFGAVHHHATVWVNGQLAVEHEGGYLPFEADITDLLDSSGTGTLLVRVQAPTDKRFIPHGKQRSLPADDYDGCAFTPSSGIWQTVWLEPRPPEYISQLDLRPTPALDGIEVTVVGPAPIRIEIPGVVVREYDELPGPITLPIPEPRLWSPEDPYLYDVVVTAGEDTVRGYTGLRKIEWQGPNLTLNGVPTYVRGVLDQGFWPSAGHAAPSDEALRRDLELAREAGFNLVRKHIKLEDPRWLYWADRLGMLVWAEPPSTGRFTDEAVAAFEDVTAGMMARDGNHPSIVIWAAYNEEWGLDWDVPGDPAKQDAVRRAYRLIRQLDPSRPVVDNSGWAHVETDLVDWHYYDDDATSWAAVVDRLINTADGSFPVRLGPDFVVDKVIAAPGFDPGDKPQLNGEYGGGSTSVERGWHLRWQTQELRRHPRNAGYIYTELYDIEHETVGIYTYDRRTKDLGGTVPSDVHAETTLIVDVTPEAPGRDLVVSTDSATVPVRVSHHGTEPLLGTLHWSLSGAVGSAPVEAKPFAVTDPLEVVIPVARSGRLHLWITDAAGTTVARSFADVTQY</sequence>
<dbReference type="OrthoDB" id="9762066at2"/>
<dbReference type="Pfam" id="PF02837">
    <property type="entry name" value="Glyco_hydro_2_N"/>
    <property type="match status" value="1"/>
</dbReference>
<comment type="similarity">
    <text evidence="1">Belongs to the glycosyl hydrolase 2 family.</text>
</comment>
<dbReference type="Pfam" id="PF02836">
    <property type="entry name" value="Glyco_hydro_2_C"/>
    <property type="match status" value="1"/>
</dbReference>
<reference evidence="7 8" key="1">
    <citation type="submission" date="2019-03" db="EMBL/GenBank/DDBJ databases">
        <title>Genomic Encyclopedia of Type Strains, Phase III (KMG-III): the genomes of soil and plant-associated and newly described type strains.</title>
        <authorList>
            <person name="Whitman W."/>
        </authorList>
    </citation>
    <scope>NUCLEOTIDE SEQUENCE [LARGE SCALE GENOMIC DNA]</scope>
    <source>
        <strain evidence="7 8">VKM Ac-2575</strain>
    </source>
</reference>
<feature type="domain" description="Glycoside hydrolase family 2 catalytic" evidence="5">
    <location>
        <begin position="262"/>
        <end position="423"/>
    </location>
</feature>
<dbReference type="InterPro" id="IPR006104">
    <property type="entry name" value="Glyco_hydro_2_N"/>
</dbReference>
<dbReference type="PANTHER" id="PTHR42732:SF3">
    <property type="entry name" value="HYDROLASE"/>
    <property type="match status" value="1"/>
</dbReference>
<dbReference type="RefSeq" id="WP_133977648.1">
    <property type="nucleotide sequence ID" value="NZ_SOCE01000001.1"/>
</dbReference>
<feature type="domain" description="Glycosyl hydrolases family 2 sugar binding" evidence="6">
    <location>
        <begin position="60"/>
        <end position="139"/>
    </location>
</feature>
<dbReference type="InterPro" id="IPR006103">
    <property type="entry name" value="Glyco_hydro_2_cat"/>
</dbReference>
<proteinExistence type="inferred from homology"/>
<dbReference type="GO" id="GO:0005975">
    <property type="term" value="P:carbohydrate metabolic process"/>
    <property type="evidence" value="ECO:0007669"/>
    <property type="project" value="InterPro"/>
</dbReference>
<gene>
    <name evidence="7" type="ORF">EV138_1484</name>
</gene>
<feature type="domain" description="Glycoside hydrolase family 2 immunoglobulin-like beta-sandwich" evidence="4">
    <location>
        <begin position="221"/>
        <end position="256"/>
    </location>
</feature>
<evidence type="ECO:0000256" key="2">
    <source>
        <dbReference type="ARBA" id="ARBA00022801"/>
    </source>
</evidence>
<dbReference type="Proteomes" id="UP000295151">
    <property type="component" value="Unassembled WGS sequence"/>
</dbReference>
<dbReference type="Pfam" id="PF00703">
    <property type="entry name" value="Glyco_hydro_2"/>
    <property type="match status" value="1"/>
</dbReference>
<dbReference type="Gene3D" id="2.60.40.10">
    <property type="entry name" value="Immunoglobulins"/>
    <property type="match status" value="1"/>
</dbReference>
<keyword evidence="8" id="KW-1185">Reference proteome</keyword>
<evidence type="ECO:0000259" key="4">
    <source>
        <dbReference type="Pfam" id="PF00703"/>
    </source>
</evidence>
<evidence type="ECO:0000313" key="8">
    <source>
        <dbReference type="Proteomes" id="UP000295151"/>
    </source>
</evidence>
<dbReference type="SUPFAM" id="SSF51445">
    <property type="entry name" value="(Trans)glycosidases"/>
    <property type="match status" value="1"/>
</dbReference>
<dbReference type="InterPro" id="IPR017853">
    <property type="entry name" value="GH"/>
</dbReference>
<dbReference type="SUPFAM" id="SSF49303">
    <property type="entry name" value="beta-Galactosidase/glucuronidase domain"/>
    <property type="match status" value="1"/>
</dbReference>
<keyword evidence="3" id="KW-0326">Glycosidase</keyword>
<accession>A0A4R7T9B0</accession>
<evidence type="ECO:0000256" key="3">
    <source>
        <dbReference type="ARBA" id="ARBA00023295"/>
    </source>
</evidence>
<evidence type="ECO:0000259" key="6">
    <source>
        <dbReference type="Pfam" id="PF02837"/>
    </source>
</evidence>
<dbReference type="InterPro" id="IPR008979">
    <property type="entry name" value="Galactose-bd-like_sf"/>
</dbReference>
<dbReference type="SUPFAM" id="SSF49785">
    <property type="entry name" value="Galactose-binding domain-like"/>
    <property type="match status" value="1"/>
</dbReference>
<dbReference type="InterPro" id="IPR013783">
    <property type="entry name" value="Ig-like_fold"/>
</dbReference>
<evidence type="ECO:0000256" key="1">
    <source>
        <dbReference type="ARBA" id="ARBA00007401"/>
    </source>
</evidence>
<keyword evidence="2 7" id="KW-0378">Hydrolase</keyword>
<dbReference type="EMBL" id="SOCE01000001">
    <property type="protein sequence ID" value="TDU87946.1"/>
    <property type="molecule type" value="Genomic_DNA"/>
</dbReference>
<evidence type="ECO:0000313" key="7">
    <source>
        <dbReference type="EMBL" id="TDU87946.1"/>
    </source>
</evidence>
<dbReference type="Gene3D" id="2.60.120.260">
    <property type="entry name" value="Galactose-binding domain-like"/>
    <property type="match status" value="1"/>
</dbReference>
<organism evidence="7 8">
    <name type="scientific">Kribbella voronezhensis</name>
    <dbReference type="NCBI Taxonomy" id="2512212"/>
    <lineage>
        <taxon>Bacteria</taxon>
        <taxon>Bacillati</taxon>
        <taxon>Actinomycetota</taxon>
        <taxon>Actinomycetes</taxon>
        <taxon>Propionibacteriales</taxon>
        <taxon>Kribbellaceae</taxon>
        <taxon>Kribbella</taxon>
    </lineage>
</organism>